<gene>
    <name evidence="3" type="ORF">TCMB3V08_LOCUS12110</name>
</gene>
<feature type="domain" description="MROH2B-like N-terminal HEAT-repeats" evidence="2">
    <location>
        <begin position="42"/>
        <end position="222"/>
    </location>
</feature>
<dbReference type="AlphaFoldDB" id="A0A7R9JHV2"/>
<dbReference type="PANTHER" id="PTHR23120">
    <property type="entry name" value="MAESTRO-RELATED HEAT DOMAIN-CONTAINING"/>
    <property type="match status" value="1"/>
</dbReference>
<keyword evidence="1" id="KW-0732">Signal</keyword>
<name>A0A7R9JHV2_TIMCA</name>
<evidence type="ECO:0000256" key="1">
    <source>
        <dbReference type="SAM" id="SignalP"/>
    </source>
</evidence>
<reference evidence="3" key="1">
    <citation type="submission" date="2020-11" db="EMBL/GenBank/DDBJ databases">
        <authorList>
            <person name="Tran Van P."/>
        </authorList>
    </citation>
    <scope>NUCLEOTIDE SEQUENCE</scope>
</reference>
<protein>
    <submittedName>
        <fullName evidence="3">(California timema) hypothetical protein</fullName>
    </submittedName>
</protein>
<dbReference type="EMBL" id="OE192524">
    <property type="protein sequence ID" value="CAD7579576.1"/>
    <property type="molecule type" value="Genomic_DNA"/>
</dbReference>
<evidence type="ECO:0000313" key="3">
    <source>
        <dbReference type="EMBL" id="CAD7579576.1"/>
    </source>
</evidence>
<evidence type="ECO:0000259" key="2">
    <source>
        <dbReference type="Pfam" id="PF23221"/>
    </source>
</evidence>
<proteinExistence type="predicted"/>
<dbReference type="InterPro" id="IPR045206">
    <property type="entry name" value="Maestro_heat-like_prot"/>
</dbReference>
<dbReference type="GO" id="GO:0005737">
    <property type="term" value="C:cytoplasm"/>
    <property type="evidence" value="ECO:0007669"/>
    <property type="project" value="TreeGrafter"/>
</dbReference>
<accession>A0A7R9JHV2</accession>
<dbReference type="InterPro" id="IPR056282">
    <property type="entry name" value="MROH2B-like_N_HEAT"/>
</dbReference>
<feature type="signal peptide" evidence="1">
    <location>
        <begin position="1"/>
        <end position="22"/>
    </location>
</feature>
<organism evidence="3">
    <name type="scientific">Timema californicum</name>
    <name type="common">California timema</name>
    <name type="synonym">Walking stick</name>
    <dbReference type="NCBI Taxonomy" id="61474"/>
    <lineage>
        <taxon>Eukaryota</taxon>
        <taxon>Metazoa</taxon>
        <taxon>Ecdysozoa</taxon>
        <taxon>Arthropoda</taxon>
        <taxon>Hexapoda</taxon>
        <taxon>Insecta</taxon>
        <taxon>Pterygota</taxon>
        <taxon>Neoptera</taxon>
        <taxon>Polyneoptera</taxon>
        <taxon>Phasmatodea</taxon>
        <taxon>Timematodea</taxon>
        <taxon>Timematoidea</taxon>
        <taxon>Timematidae</taxon>
        <taxon>Timema</taxon>
    </lineage>
</organism>
<feature type="chain" id="PRO_5031244332" evidence="1">
    <location>
        <begin position="23"/>
        <end position="284"/>
    </location>
</feature>
<sequence length="284" mass="30539">MCTYRSQLSLLVLMAAHVYVQISVHHQAALLVSPPNGRISRSTTKAALLRTMEHICLDHLSDVDGDVVLLLVQFSVDEMTRSPDYLPVVQMPASGILVALGKAHCNEVMEGLLKHLQPGVVPHYSILHTMGSLAAANVFGIVPFVKATLGTLLPMMGGLRSDALRQVFSYTLGKFSEAVADYLVNIDHAPDPTVKLGAFSTEMGIAYDVLASSWLQSRDPKVPPTPCCSSDTVQGPQGTTSPCCSSDIVQGPQGTTSPCCSSDTVSGRAERNQLFLMFFDSLLY</sequence>
<dbReference type="PANTHER" id="PTHR23120:SF0">
    <property type="entry name" value="MAESTRO HEAT-LIKE REPEAT FAMILY MEMBER 1"/>
    <property type="match status" value="1"/>
</dbReference>
<dbReference type="Pfam" id="PF23221">
    <property type="entry name" value="HEAT_MROH2B_1st"/>
    <property type="match status" value="1"/>
</dbReference>